<proteinExistence type="predicted"/>
<evidence type="ECO:0000256" key="3">
    <source>
        <dbReference type="SAM" id="MobiDB-lite"/>
    </source>
</evidence>
<dbReference type="PANTHER" id="PTHR47990">
    <property type="entry name" value="2-OXOGLUTARATE (2OG) AND FE(II)-DEPENDENT OXYGENASE SUPERFAMILY PROTEIN-RELATED"/>
    <property type="match status" value="1"/>
</dbReference>
<dbReference type="AlphaFoldDB" id="A0AAW2MCL2"/>
<dbReference type="GO" id="GO:0046872">
    <property type="term" value="F:metal ion binding"/>
    <property type="evidence" value="ECO:0007669"/>
    <property type="project" value="UniProtKB-KW"/>
</dbReference>
<keyword evidence="2" id="KW-0408">Iron</keyword>
<dbReference type="Pfam" id="PF14226">
    <property type="entry name" value="DIOX_N"/>
    <property type="match status" value="1"/>
</dbReference>
<keyword evidence="1" id="KW-0479">Metal-binding</keyword>
<dbReference type="EMBL" id="JACGWM010000014">
    <property type="protein sequence ID" value="KAL0328801.1"/>
    <property type="molecule type" value="Genomic_DNA"/>
</dbReference>
<name>A0AAW2MCL2_9LAMI</name>
<dbReference type="InterPro" id="IPR027443">
    <property type="entry name" value="IPNS-like_sf"/>
</dbReference>
<organism evidence="6">
    <name type="scientific">Sesamum calycinum</name>
    <dbReference type="NCBI Taxonomy" id="2727403"/>
    <lineage>
        <taxon>Eukaryota</taxon>
        <taxon>Viridiplantae</taxon>
        <taxon>Streptophyta</taxon>
        <taxon>Embryophyta</taxon>
        <taxon>Tracheophyta</taxon>
        <taxon>Spermatophyta</taxon>
        <taxon>Magnoliopsida</taxon>
        <taxon>eudicotyledons</taxon>
        <taxon>Gunneridae</taxon>
        <taxon>Pentapetalae</taxon>
        <taxon>asterids</taxon>
        <taxon>lamiids</taxon>
        <taxon>Lamiales</taxon>
        <taxon>Pedaliaceae</taxon>
        <taxon>Sesamum</taxon>
    </lineage>
</organism>
<comment type="caution">
    <text evidence="6">The sequence shown here is derived from an EMBL/GenBank/DDBJ whole genome shotgun (WGS) entry which is preliminary data.</text>
</comment>
<feature type="domain" description="Non-haem dioxygenase N-terminal" evidence="5">
    <location>
        <begin position="119"/>
        <end position="217"/>
    </location>
</feature>
<evidence type="ECO:0000259" key="4">
    <source>
        <dbReference type="Pfam" id="PF03171"/>
    </source>
</evidence>
<dbReference type="InterPro" id="IPR044861">
    <property type="entry name" value="IPNS-like_FE2OG_OXY"/>
</dbReference>
<evidence type="ECO:0000256" key="1">
    <source>
        <dbReference type="ARBA" id="ARBA00022723"/>
    </source>
</evidence>
<evidence type="ECO:0000313" key="6">
    <source>
        <dbReference type="EMBL" id="KAL0328801.1"/>
    </source>
</evidence>
<dbReference type="Gene3D" id="2.60.120.330">
    <property type="entry name" value="B-lactam Antibiotic, Isopenicillin N Synthase, Chain"/>
    <property type="match status" value="2"/>
</dbReference>
<reference evidence="6" key="2">
    <citation type="journal article" date="2024" name="Plant">
        <title>Genomic evolution and insights into agronomic trait innovations of Sesamum species.</title>
        <authorList>
            <person name="Miao H."/>
            <person name="Wang L."/>
            <person name="Qu L."/>
            <person name="Liu H."/>
            <person name="Sun Y."/>
            <person name="Le M."/>
            <person name="Wang Q."/>
            <person name="Wei S."/>
            <person name="Zheng Y."/>
            <person name="Lin W."/>
            <person name="Duan Y."/>
            <person name="Cao H."/>
            <person name="Xiong S."/>
            <person name="Wang X."/>
            <person name="Wei L."/>
            <person name="Li C."/>
            <person name="Ma Q."/>
            <person name="Ju M."/>
            <person name="Zhao R."/>
            <person name="Li G."/>
            <person name="Mu C."/>
            <person name="Tian Q."/>
            <person name="Mei H."/>
            <person name="Zhang T."/>
            <person name="Gao T."/>
            <person name="Zhang H."/>
        </authorList>
    </citation>
    <scope>NUCLEOTIDE SEQUENCE</scope>
    <source>
        <strain evidence="6">KEN8</strain>
    </source>
</reference>
<sequence length="384" mass="43736">MNKRREYSTDKTFQSIGQADKDNLNQLPKLTPFDCKVLMKPALHENAESNPGLDIASENTDYRMVVSVNNSEHLTQPVRMEESSPDPPFEETYKNLFDGLTGTPQKNFLELSAVEECELPLIDLNQLNLGDSERQACKKQIAEASQEWGFFQVINHGISREVLGKMREEQVKLFKKPFHEKTNHKDLNFSAGSYRWGTPSATCLKQLSWSEAFHVSLSDVLGSGGRNSLRSIMEQFAVVVSELSQKLVDILAEQMDVRNHATHRQRFHHRAAPGPPGLQLVKDGKWFAVKPNQDALIINIGDLFQAWSNNVYKSVEHRVVANPMNERYSAAYFFCPSYDTVIQSGLQPCVYRSFSFGEYRKQVQQDVKIFGHKIGLPRFLLQTH</sequence>
<dbReference type="Pfam" id="PF03171">
    <property type="entry name" value="2OG-FeII_Oxy"/>
    <property type="match status" value="1"/>
</dbReference>
<evidence type="ECO:0000259" key="5">
    <source>
        <dbReference type="Pfam" id="PF14226"/>
    </source>
</evidence>
<dbReference type="InterPro" id="IPR050231">
    <property type="entry name" value="Iron_ascorbate_oxido_reductase"/>
</dbReference>
<dbReference type="GO" id="GO:0016706">
    <property type="term" value="F:2-oxoglutarate-dependent dioxygenase activity"/>
    <property type="evidence" value="ECO:0007669"/>
    <property type="project" value="UniProtKB-ARBA"/>
</dbReference>
<accession>A0AAW2MCL2</accession>
<feature type="region of interest" description="Disordered" evidence="3">
    <location>
        <begin position="1"/>
        <end position="25"/>
    </location>
</feature>
<dbReference type="SUPFAM" id="SSF51197">
    <property type="entry name" value="Clavaminate synthase-like"/>
    <property type="match status" value="1"/>
</dbReference>
<dbReference type="InterPro" id="IPR026992">
    <property type="entry name" value="DIOX_N"/>
</dbReference>
<reference evidence="6" key="1">
    <citation type="submission" date="2020-06" db="EMBL/GenBank/DDBJ databases">
        <authorList>
            <person name="Li T."/>
            <person name="Hu X."/>
            <person name="Zhang T."/>
            <person name="Song X."/>
            <person name="Zhang H."/>
            <person name="Dai N."/>
            <person name="Sheng W."/>
            <person name="Hou X."/>
            <person name="Wei L."/>
        </authorList>
    </citation>
    <scope>NUCLEOTIDE SEQUENCE</scope>
    <source>
        <strain evidence="6">KEN8</strain>
        <tissue evidence="6">Leaf</tissue>
    </source>
</reference>
<protein>
    <submittedName>
        <fullName evidence="6">Gibberellin 2-beta-dioxygenase 8</fullName>
    </submittedName>
</protein>
<gene>
    <name evidence="6" type="ORF">Scaly_2312700</name>
</gene>
<evidence type="ECO:0000256" key="2">
    <source>
        <dbReference type="ARBA" id="ARBA00023004"/>
    </source>
</evidence>
<feature type="domain" description="Isopenicillin N synthase-like Fe(2+) 2OG dioxygenase" evidence="4">
    <location>
        <begin position="276"/>
        <end position="336"/>
    </location>
</feature>